<dbReference type="PANTHER" id="PTHR39185">
    <property type="entry name" value="SWARMING MOTILITY PROTEIN SWRD"/>
    <property type="match status" value="1"/>
</dbReference>
<keyword evidence="1" id="KW-0966">Cell projection</keyword>
<organism evidence="1 2">
    <name type="scientific">Thermatribacter velox</name>
    <dbReference type="NCBI Taxonomy" id="3039681"/>
    <lineage>
        <taxon>Bacteria</taxon>
        <taxon>Pseudomonadati</taxon>
        <taxon>Atribacterota</taxon>
        <taxon>Atribacteria</taxon>
        <taxon>Atribacterales</taxon>
        <taxon>Thermatribacteraceae</taxon>
        <taxon>Thermatribacter</taxon>
    </lineage>
</organism>
<dbReference type="EMBL" id="CP121689">
    <property type="protein sequence ID" value="WZL75932.1"/>
    <property type="molecule type" value="Genomic_DNA"/>
</dbReference>
<evidence type="ECO:0000313" key="1">
    <source>
        <dbReference type="EMBL" id="WZL75932.1"/>
    </source>
</evidence>
<sequence>MIAVTRFNGSVFVVNSDLIETIEATPDTVITLVTGKKYVVQEKVEEVIEKIIEFRRKSGMARILISEIHSERGRENG</sequence>
<dbReference type="InterPro" id="IPR009384">
    <property type="entry name" value="SwrD-like"/>
</dbReference>
<dbReference type="Proteomes" id="UP001461341">
    <property type="component" value="Chromosome"/>
</dbReference>
<keyword evidence="2" id="KW-1185">Reference proteome</keyword>
<dbReference type="PANTHER" id="PTHR39185:SF1">
    <property type="entry name" value="SWARMING MOTILITY PROTEIN SWRD"/>
    <property type="match status" value="1"/>
</dbReference>
<gene>
    <name evidence="1" type="ORF">QBE54_10165</name>
</gene>
<evidence type="ECO:0000313" key="2">
    <source>
        <dbReference type="Proteomes" id="UP001461341"/>
    </source>
</evidence>
<reference evidence="1 2" key="1">
    <citation type="submission" date="2023-03" db="EMBL/GenBank/DDBJ databases">
        <title>Novel Species.</title>
        <authorList>
            <person name="Ma S."/>
        </authorList>
    </citation>
    <scope>NUCLEOTIDE SEQUENCE [LARGE SCALE GENOMIC DNA]</scope>
    <source>
        <strain evidence="1 2">B11</strain>
    </source>
</reference>
<dbReference type="RefSeq" id="WP_369018085.1">
    <property type="nucleotide sequence ID" value="NZ_CP121689.1"/>
</dbReference>
<name>A0ABZ2YBG8_9BACT</name>
<proteinExistence type="predicted"/>
<keyword evidence="1" id="KW-0282">Flagellum</keyword>
<dbReference type="Pfam" id="PF06289">
    <property type="entry name" value="FlbD"/>
    <property type="match status" value="1"/>
</dbReference>
<accession>A0ABZ2YBG8</accession>
<protein>
    <submittedName>
        <fullName evidence="1">Flagellar FlbD family protein</fullName>
    </submittedName>
</protein>
<keyword evidence="1" id="KW-0969">Cilium</keyword>